<keyword evidence="1" id="KW-0472">Membrane</keyword>
<dbReference type="Pfam" id="PF14317">
    <property type="entry name" value="YcxB"/>
    <property type="match status" value="1"/>
</dbReference>
<feature type="domain" description="YcxB-like C-terminal" evidence="2">
    <location>
        <begin position="95"/>
        <end position="155"/>
    </location>
</feature>
<dbReference type="EMBL" id="CAACYI010000001">
    <property type="protein sequence ID" value="VFB17336.1"/>
    <property type="molecule type" value="Genomic_DNA"/>
</dbReference>
<dbReference type="AlphaFoldDB" id="A0A8H2QSV4"/>
<evidence type="ECO:0000313" key="4">
    <source>
        <dbReference type="Proteomes" id="UP000377798"/>
    </source>
</evidence>
<sequence length="173" mass="19876">MKLSVFYENQEAYSKEFLKALLKRLIQWSYLVGLTGLVFSFLFYRDGRILAAGSLVTAGLISLAVAIFILPLTLKEYKDQVKAAVGEEDKVLVRFFEDYLEIHQGQSHLRIDYKNIERIFTSQNLYIFQLGKNTGFYLPKDALTPEKIQDFNALMEGPFKGLPKKARGFFSNK</sequence>
<feature type="transmembrane region" description="Helical" evidence="1">
    <location>
        <begin position="25"/>
        <end position="44"/>
    </location>
</feature>
<feature type="transmembrane region" description="Helical" evidence="1">
    <location>
        <begin position="50"/>
        <end position="72"/>
    </location>
</feature>
<keyword evidence="1" id="KW-1133">Transmembrane helix</keyword>
<gene>
    <name evidence="3" type="ORF">NCTC13150_01923</name>
</gene>
<dbReference type="InterPro" id="IPR025588">
    <property type="entry name" value="YcxB-like_C"/>
</dbReference>
<comment type="caution">
    <text evidence="3">The sequence shown here is derived from an EMBL/GenBank/DDBJ whole genome shotgun (WGS) entry which is preliminary data.</text>
</comment>
<proteinExistence type="predicted"/>
<evidence type="ECO:0000259" key="2">
    <source>
        <dbReference type="Pfam" id="PF14317"/>
    </source>
</evidence>
<organism evidence="3 4">
    <name type="scientific">Urinicoccus massiliensis</name>
    <dbReference type="NCBI Taxonomy" id="1723382"/>
    <lineage>
        <taxon>Bacteria</taxon>
        <taxon>Bacillati</taxon>
        <taxon>Bacillota</taxon>
        <taxon>Tissierellia</taxon>
        <taxon>Tissierellales</taxon>
        <taxon>Peptoniphilaceae</taxon>
        <taxon>Urinicoccus</taxon>
    </lineage>
</organism>
<keyword evidence="4" id="KW-1185">Reference proteome</keyword>
<evidence type="ECO:0000313" key="3">
    <source>
        <dbReference type="EMBL" id="VFB17336.1"/>
    </source>
</evidence>
<evidence type="ECO:0000256" key="1">
    <source>
        <dbReference type="SAM" id="Phobius"/>
    </source>
</evidence>
<reference evidence="3 4" key="1">
    <citation type="submission" date="2019-02" db="EMBL/GenBank/DDBJ databases">
        <authorList>
            <consortium name="Pathogen Informatics"/>
        </authorList>
    </citation>
    <scope>NUCLEOTIDE SEQUENCE [LARGE SCALE GENOMIC DNA]</scope>
    <source>
        <strain evidence="3 4">3012STDY7089603</strain>
    </source>
</reference>
<dbReference type="RefSeq" id="WP_072470072.1">
    <property type="nucleotide sequence ID" value="NZ_CAACYI010000001.1"/>
</dbReference>
<keyword evidence="1" id="KW-0812">Transmembrane</keyword>
<name>A0A8H2QSV4_9FIRM</name>
<dbReference type="Proteomes" id="UP000377798">
    <property type="component" value="Unassembled WGS sequence"/>
</dbReference>
<protein>
    <recommendedName>
        <fullName evidence="2">YcxB-like C-terminal domain-containing protein</fullName>
    </recommendedName>
</protein>
<accession>A0A8H2QSV4</accession>